<feature type="compositionally biased region" description="Pro residues" evidence="1">
    <location>
        <begin position="19"/>
        <end position="28"/>
    </location>
</feature>
<evidence type="ECO:0000313" key="3">
    <source>
        <dbReference type="Proteomes" id="UP000438429"/>
    </source>
</evidence>
<proteinExistence type="predicted"/>
<feature type="compositionally biased region" description="Basic and acidic residues" evidence="1">
    <location>
        <begin position="1"/>
        <end position="16"/>
    </location>
</feature>
<sequence length="310" mass="35278">MKGREVDREKEPDVYKHGPPTPPRPPRGPRSVLNGLKSRCPGAAVCVLVGRSRIKEIILLRNDLIEISKYLNRSKMFAFFFISGQNRILEKRVVIHSFVLFIEMNIDKKKGTCVCNVHVAPFPKHSCLIFSDNTSAFPRSSADFVFPFRRFRDEVIQRQSLTRNRSGPQSSSAANQSLLMIPILPTPDWIHVQFFPEAFGTFDEEIRKERKKKRKLTEGEGEESRVVAGASTDLDCVGGQRAGCVVDVLKCHFTVAQEPALISSHQISSSLWTRDVFKAERLWFCGRMSLYYVTLKEFHKALDMVSETNN</sequence>
<reference evidence="2 3" key="1">
    <citation type="submission" date="2019-06" db="EMBL/GenBank/DDBJ databases">
        <title>Draft genomes of female and male turbot (Scophthalmus maximus).</title>
        <authorList>
            <person name="Xu H."/>
            <person name="Xu X.-W."/>
            <person name="Shao C."/>
            <person name="Chen S."/>
        </authorList>
    </citation>
    <scope>NUCLEOTIDE SEQUENCE [LARGE SCALE GENOMIC DNA]</scope>
    <source>
        <strain evidence="2">Ysfricsl-2016a</strain>
        <tissue evidence="2">Blood</tissue>
    </source>
</reference>
<dbReference type="AlphaFoldDB" id="A0A6A4TDC2"/>
<dbReference type="EMBL" id="VEVO01000006">
    <property type="protein sequence ID" value="KAF0040871.1"/>
    <property type="molecule type" value="Genomic_DNA"/>
</dbReference>
<protein>
    <submittedName>
        <fullName evidence="2">Uncharacterized protein</fullName>
    </submittedName>
</protein>
<accession>A0A6A4TDC2</accession>
<dbReference type="Proteomes" id="UP000438429">
    <property type="component" value="Unassembled WGS sequence"/>
</dbReference>
<feature type="region of interest" description="Disordered" evidence="1">
    <location>
        <begin position="1"/>
        <end position="31"/>
    </location>
</feature>
<gene>
    <name evidence="2" type="ORF">F2P81_006769</name>
</gene>
<name>A0A6A4TDC2_SCOMX</name>
<evidence type="ECO:0000256" key="1">
    <source>
        <dbReference type="SAM" id="MobiDB-lite"/>
    </source>
</evidence>
<evidence type="ECO:0000313" key="2">
    <source>
        <dbReference type="EMBL" id="KAF0040871.1"/>
    </source>
</evidence>
<organism evidence="2 3">
    <name type="scientific">Scophthalmus maximus</name>
    <name type="common">Turbot</name>
    <name type="synonym">Psetta maxima</name>
    <dbReference type="NCBI Taxonomy" id="52904"/>
    <lineage>
        <taxon>Eukaryota</taxon>
        <taxon>Metazoa</taxon>
        <taxon>Chordata</taxon>
        <taxon>Craniata</taxon>
        <taxon>Vertebrata</taxon>
        <taxon>Euteleostomi</taxon>
        <taxon>Actinopterygii</taxon>
        <taxon>Neopterygii</taxon>
        <taxon>Teleostei</taxon>
        <taxon>Neoteleostei</taxon>
        <taxon>Acanthomorphata</taxon>
        <taxon>Carangaria</taxon>
        <taxon>Pleuronectiformes</taxon>
        <taxon>Pleuronectoidei</taxon>
        <taxon>Scophthalmidae</taxon>
        <taxon>Scophthalmus</taxon>
    </lineage>
</organism>
<comment type="caution">
    <text evidence="2">The sequence shown here is derived from an EMBL/GenBank/DDBJ whole genome shotgun (WGS) entry which is preliminary data.</text>
</comment>